<gene>
    <name evidence="1" type="ORF">SAMN05216210_0628</name>
</gene>
<dbReference type="Proteomes" id="UP000243924">
    <property type="component" value="Chromosome I"/>
</dbReference>
<dbReference type="AlphaFoldDB" id="A0A1H2EDY8"/>
<reference evidence="2" key="1">
    <citation type="submission" date="2016-10" db="EMBL/GenBank/DDBJ databases">
        <authorList>
            <person name="Varghese N."/>
            <person name="Submissions S."/>
        </authorList>
    </citation>
    <scope>NUCLEOTIDE SEQUENCE [LARGE SCALE GENOMIC DNA]</scope>
    <source>
        <strain evidence="2">CECT 8338</strain>
    </source>
</reference>
<proteinExistence type="predicted"/>
<dbReference type="STRING" id="1434072.SAMN05216210_0628"/>
<sequence>MPVQCIHLCMQGSKVTVVHDDVMRMAQALLSFCLSLHDGLDLGFRHLVALHRATDLNGLRGINNQNSSDQIALRRLHQQRRYQQCIG</sequence>
<protein>
    <submittedName>
        <fullName evidence="1">Uncharacterized protein</fullName>
    </submittedName>
</protein>
<evidence type="ECO:0000313" key="1">
    <source>
        <dbReference type="EMBL" id="SDT93357.1"/>
    </source>
</evidence>
<keyword evidence="2" id="KW-1185">Reference proteome</keyword>
<accession>A0A1H2EDY8</accession>
<name>A0A1H2EDY8_9GAMM</name>
<evidence type="ECO:0000313" key="2">
    <source>
        <dbReference type="Proteomes" id="UP000243924"/>
    </source>
</evidence>
<dbReference type="EMBL" id="LT629787">
    <property type="protein sequence ID" value="SDT93357.1"/>
    <property type="molecule type" value="Genomic_DNA"/>
</dbReference>
<organism evidence="1 2">
    <name type="scientific">Halopseudomonas salegens</name>
    <dbReference type="NCBI Taxonomy" id="1434072"/>
    <lineage>
        <taxon>Bacteria</taxon>
        <taxon>Pseudomonadati</taxon>
        <taxon>Pseudomonadota</taxon>
        <taxon>Gammaproteobacteria</taxon>
        <taxon>Pseudomonadales</taxon>
        <taxon>Pseudomonadaceae</taxon>
        <taxon>Halopseudomonas</taxon>
    </lineage>
</organism>